<accession>A0A5R8NKY0</accession>
<keyword evidence="2" id="KW-0812">Transmembrane</keyword>
<keyword evidence="2" id="KW-1133">Transmembrane helix</keyword>
<sequence>MTSADAVHAMLLGFAGRIPDRYLTDLRYSLSLGDQREVAYAVEAIARRRKIALRPAELATLAEILGTRFTRWGMRDVVAPAPSERVPFEFTPLLPESAALPVAPMPRALDLTGVTGSTDLSLDDIDTAAVAAAREHGAVIGVWRSWRRPARPDQEGWTQTPRRIYLVEVGHGGRPWIVAADVASALHVAGEADGQVEVYTTGADLPRYQLSAQARSCLLWAADDTAPRIPAPFTEHPVRFPANHPRLTDTRAAVRYLRTAPAVCRASGVADTVEPESAVPVPMTIRTDGRWVWPEAVAHYLDEYGLAPDPALAEHLRTAGPPPLFVDGVAQFRAEIAGRELPGPRSIVSADSVAPQRYRFAPVPAAVLRVAWSRLPDRLDLSDRSGFDDLTDLLIDRGDQAVLGAVRDLGVAVGLWRAWRYPAHESPRRGHRHYLVEVSSMNAFHRAAGPHWIERISRAAGRSEGQSATIEVLATGAPRATAQTRIFDNGALLWARTRPESRTITRVRAFVTPTDLQDGVLRFRAEIATQERRMPAADYWAELRRHRDVIGDIAPEPEPAEVHLPEESTRRAPGDIARTLGKFVLRALFALPLAILGWVLLADNPDVARWYLYGMCGWFVATLVVGLLLLELGSHLHRRPLDAAARLRGRAAAERAQRLEKWQRAATGSMIELPGSLADLYTELRRTQRALGSRRTTQLGDEGESAAAGIYVGAGTDGQSSGHEKRYAGQSGAASPTVRDSRPDIGSSRTVGGGGWRRGTDARNSSLPGGNEHSAGSTSRGSSPVAGSSRTAGVGGWRRGSDARNSSSPGGNEHSAGTTSRGSGDPHGSGTRVAEQRGSRGGGETSRRSGASPGSGAHGIGSGDDRFGKKSRRGGSRSIDAGRSGSRSGIAGQGVSRTGSSRDGGSSGSSGSSGSVGAVDWSIGSSGDSWGGGSSGGGWSGGDSGGGGGGGGCGGGSG</sequence>
<name>A0A5R8NKY0_9NOCA</name>
<reference evidence="3 4" key="1">
    <citation type="submission" date="2019-05" db="EMBL/GenBank/DDBJ databases">
        <title>Genomes sequences of two Nocardia cyriacigeorgica environmental isolates, type strains Nocardia asteroides ATCC 19247 and Nocardia cyriacigeorgica DSM 44484.</title>
        <authorList>
            <person name="Vautrin F."/>
            <person name="Bergeron E."/>
            <person name="Dubost A."/>
            <person name="Abrouk D."/>
            <person name="Rodriguez Nava V."/>
            <person name="Pujic P."/>
        </authorList>
    </citation>
    <scope>NUCLEOTIDE SEQUENCE [LARGE SCALE GENOMIC DNA]</scope>
    <source>
        <strain evidence="3 4">EML 446</strain>
    </source>
</reference>
<evidence type="ECO:0000256" key="1">
    <source>
        <dbReference type="SAM" id="MobiDB-lite"/>
    </source>
</evidence>
<proteinExistence type="predicted"/>
<feature type="transmembrane region" description="Helical" evidence="2">
    <location>
        <begin position="583"/>
        <end position="602"/>
    </location>
</feature>
<keyword evidence="2" id="KW-0472">Membrane</keyword>
<dbReference type="AlphaFoldDB" id="A0A5R8NKY0"/>
<comment type="caution">
    <text evidence="3">The sequence shown here is derived from an EMBL/GenBank/DDBJ whole genome shotgun (WGS) entry which is preliminary data.</text>
</comment>
<feature type="compositionally biased region" description="Polar residues" evidence="1">
    <location>
        <begin position="803"/>
        <end position="822"/>
    </location>
</feature>
<dbReference type="Proteomes" id="UP000306378">
    <property type="component" value="Unassembled WGS sequence"/>
</dbReference>
<evidence type="ECO:0000256" key="2">
    <source>
        <dbReference type="SAM" id="Phobius"/>
    </source>
</evidence>
<feature type="compositionally biased region" description="Polar residues" evidence="1">
    <location>
        <begin position="762"/>
        <end position="791"/>
    </location>
</feature>
<evidence type="ECO:0000313" key="4">
    <source>
        <dbReference type="Proteomes" id="UP000306378"/>
    </source>
</evidence>
<feature type="region of interest" description="Disordered" evidence="1">
    <location>
        <begin position="712"/>
        <end position="958"/>
    </location>
</feature>
<feature type="transmembrane region" description="Helical" evidence="2">
    <location>
        <begin position="608"/>
        <end position="630"/>
    </location>
</feature>
<dbReference type="EMBL" id="VBUT01000008">
    <property type="protein sequence ID" value="TLF75257.1"/>
    <property type="molecule type" value="Genomic_DNA"/>
</dbReference>
<feature type="compositionally biased region" description="Low complexity" evidence="1">
    <location>
        <begin position="876"/>
        <end position="917"/>
    </location>
</feature>
<evidence type="ECO:0000313" key="3">
    <source>
        <dbReference type="EMBL" id="TLF75257.1"/>
    </source>
</evidence>
<gene>
    <name evidence="3" type="ORF">FEK34_21115</name>
</gene>
<feature type="compositionally biased region" description="Gly residues" evidence="1">
    <location>
        <begin position="929"/>
        <end position="958"/>
    </location>
</feature>
<dbReference type="RefSeq" id="WP_138450218.1">
    <property type="nucleotide sequence ID" value="NZ_VBUT01000008.1"/>
</dbReference>
<protein>
    <submittedName>
        <fullName evidence="3">Uncharacterized protein</fullName>
    </submittedName>
</protein>
<organism evidence="3 4">
    <name type="scientific">Nocardia cyriacigeorgica</name>
    <dbReference type="NCBI Taxonomy" id="135487"/>
    <lineage>
        <taxon>Bacteria</taxon>
        <taxon>Bacillati</taxon>
        <taxon>Actinomycetota</taxon>
        <taxon>Actinomycetes</taxon>
        <taxon>Mycobacteriales</taxon>
        <taxon>Nocardiaceae</taxon>
        <taxon>Nocardia</taxon>
    </lineage>
</organism>